<evidence type="ECO:0000313" key="4">
    <source>
        <dbReference type="EMBL" id="CAK9438296.1"/>
    </source>
</evidence>
<evidence type="ECO:0000256" key="2">
    <source>
        <dbReference type="ARBA" id="ARBA00023445"/>
    </source>
</evidence>
<organism evidence="4 5">
    <name type="scientific">Lodderomyces beijingensis</name>
    <dbReference type="NCBI Taxonomy" id="1775926"/>
    <lineage>
        <taxon>Eukaryota</taxon>
        <taxon>Fungi</taxon>
        <taxon>Dikarya</taxon>
        <taxon>Ascomycota</taxon>
        <taxon>Saccharomycotina</taxon>
        <taxon>Pichiomycetes</taxon>
        <taxon>Debaryomycetaceae</taxon>
        <taxon>Candida/Lodderomyces clade</taxon>
        <taxon>Lodderomyces</taxon>
    </lineage>
</organism>
<dbReference type="SUPFAM" id="SSF51735">
    <property type="entry name" value="NAD(P)-binding Rossmann-fold domains"/>
    <property type="match status" value="1"/>
</dbReference>
<gene>
    <name evidence="4" type="ORF">LODBEIA_P25200</name>
</gene>
<reference evidence="4 5" key="1">
    <citation type="submission" date="2024-03" db="EMBL/GenBank/DDBJ databases">
        <authorList>
            <person name="Brejova B."/>
        </authorList>
    </citation>
    <scope>NUCLEOTIDE SEQUENCE [LARGE SCALE GENOMIC DNA]</scope>
    <source>
        <strain evidence="4 5">CBS 14171</strain>
    </source>
</reference>
<dbReference type="Proteomes" id="UP001497383">
    <property type="component" value="Chromosome 3"/>
</dbReference>
<comment type="similarity">
    <text evidence="2">Belongs to the NAD(P)-dependent epimerase/dehydratase family. Dihydroflavonol-4-reductase subfamily.</text>
</comment>
<sequence length="341" mass="38049">MPKTVFLSGATGYIAQHVLKQLLEKGYRVIGSVRSEAKGENLKQLTKQSPNFSYVVIPNIADPGAFDKPLQDHPEISVFLHTASPVDFDLEAKDFEAKVLKPAIDGTKSVLSAIKSYGKNIEHLVVTSSVISVINITGTGPPTREYNEESWNPITWEESFKDSYAAYGGAKTFAEREVWNFVDAEQPSFTVTTIQPTYVCGPQAFEVKNKLALNFSAEIVNKLLRLKAGDEIPEFYGDYIDVRDTAKAHIFAFENSERANGHRLILQDCLFSNELLVDLINKNFPSLNLPKADLAKGEKYVEEKALRLDVSKTRKILDFDFIPLEQSIIDSVQQVLDTPDA</sequence>
<dbReference type="InterPro" id="IPR036291">
    <property type="entry name" value="NAD(P)-bd_dom_sf"/>
</dbReference>
<protein>
    <recommendedName>
        <fullName evidence="3">NAD-dependent epimerase/dehydratase domain-containing protein</fullName>
    </recommendedName>
</protein>
<dbReference type="EMBL" id="OZ022407">
    <property type="protein sequence ID" value="CAK9438296.1"/>
    <property type="molecule type" value="Genomic_DNA"/>
</dbReference>
<feature type="domain" description="NAD-dependent epimerase/dehydratase" evidence="3">
    <location>
        <begin position="6"/>
        <end position="258"/>
    </location>
</feature>
<evidence type="ECO:0000313" key="5">
    <source>
        <dbReference type="Proteomes" id="UP001497383"/>
    </source>
</evidence>
<dbReference type="PANTHER" id="PTHR10366:SF564">
    <property type="entry name" value="STEROL-4-ALPHA-CARBOXYLATE 3-DEHYDROGENASE, DECARBOXYLATING"/>
    <property type="match status" value="1"/>
</dbReference>
<proteinExistence type="inferred from homology"/>
<name>A0ABP0ZN12_9ASCO</name>
<dbReference type="RefSeq" id="XP_066829458.1">
    <property type="nucleotide sequence ID" value="XM_066972529.1"/>
</dbReference>
<accession>A0ABP0ZN12</accession>
<evidence type="ECO:0000256" key="1">
    <source>
        <dbReference type="ARBA" id="ARBA00023002"/>
    </source>
</evidence>
<dbReference type="Gene3D" id="3.40.50.720">
    <property type="entry name" value="NAD(P)-binding Rossmann-like Domain"/>
    <property type="match status" value="1"/>
</dbReference>
<dbReference type="Pfam" id="PF01370">
    <property type="entry name" value="Epimerase"/>
    <property type="match status" value="1"/>
</dbReference>
<keyword evidence="1" id="KW-0560">Oxidoreductase</keyword>
<keyword evidence="5" id="KW-1185">Reference proteome</keyword>
<dbReference type="GeneID" id="92207716"/>
<dbReference type="InterPro" id="IPR001509">
    <property type="entry name" value="Epimerase_deHydtase"/>
</dbReference>
<dbReference type="PANTHER" id="PTHR10366">
    <property type="entry name" value="NAD DEPENDENT EPIMERASE/DEHYDRATASE"/>
    <property type="match status" value="1"/>
</dbReference>
<evidence type="ECO:0000259" key="3">
    <source>
        <dbReference type="Pfam" id="PF01370"/>
    </source>
</evidence>
<dbReference type="InterPro" id="IPR050425">
    <property type="entry name" value="NAD(P)_dehydrat-like"/>
</dbReference>